<comment type="caution">
    <text evidence="3">The sequence shown here is derived from an EMBL/GenBank/DDBJ whole genome shotgun (WGS) entry which is preliminary data.</text>
</comment>
<gene>
    <name evidence="3" type="ORF">HF838_18790</name>
</gene>
<dbReference type="Gene3D" id="3.30.1450.10">
    <property type="match status" value="1"/>
</dbReference>
<dbReference type="EMBL" id="JABAGO010000042">
    <property type="protein sequence ID" value="NMF00279.1"/>
    <property type="molecule type" value="Genomic_DNA"/>
</dbReference>
<dbReference type="InterPro" id="IPR024418">
    <property type="entry name" value="DUF3862"/>
</dbReference>
<sequence length="222" mass="24119">MSAELDAKYANGTTNSSPYVSDSTQPPEEDLDSELRRKAVEANFPQLNSNPEKYKDDVVFTQGKVTKVYTEGSGADFSLAVPDGVFFVQNYTTEKVTEGEKIKIYGNFGGKLEASKEPIIAALLIEKNGDISQNTEPISPNITSKTATITKAKFNQIKSGMSYEKVVEIIGGPGELVSETGNPGDPLYTVMYMYKGEGDLGANANFLFQGNKLQNKAQFGLK</sequence>
<evidence type="ECO:0000256" key="2">
    <source>
        <dbReference type="SAM" id="MobiDB-lite"/>
    </source>
</evidence>
<evidence type="ECO:0000256" key="1">
    <source>
        <dbReference type="ARBA" id="ARBA00022729"/>
    </source>
</evidence>
<organism evidence="3 4">
    <name type="scientific">Aneurinibacillus aneurinilyticus</name>
    <name type="common">Bacillus aneurinolyticus</name>
    <dbReference type="NCBI Taxonomy" id="1391"/>
    <lineage>
        <taxon>Bacteria</taxon>
        <taxon>Bacillati</taxon>
        <taxon>Bacillota</taxon>
        <taxon>Bacilli</taxon>
        <taxon>Bacillales</taxon>
        <taxon>Paenibacillaceae</taxon>
        <taxon>Aneurinibacillus group</taxon>
        <taxon>Aneurinibacillus</taxon>
    </lineage>
</organism>
<accession>A0A848CYS7</accession>
<keyword evidence="1" id="KW-0732">Signal</keyword>
<reference evidence="3 4" key="1">
    <citation type="submission" date="2020-04" db="EMBL/GenBank/DDBJ databases">
        <authorList>
            <person name="Hitch T.C.A."/>
            <person name="Wylensek D."/>
            <person name="Clavel T."/>
        </authorList>
    </citation>
    <scope>NUCLEOTIDE SEQUENCE [LARGE SCALE GENOMIC DNA]</scope>
    <source>
        <strain evidence="3 4">WB01_D5_05</strain>
    </source>
</reference>
<evidence type="ECO:0000313" key="4">
    <source>
        <dbReference type="Proteomes" id="UP000561326"/>
    </source>
</evidence>
<dbReference type="Proteomes" id="UP000561326">
    <property type="component" value="Unassembled WGS sequence"/>
</dbReference>
<dbReference type="AlphaFoldDB" id="A0A848CYS7"/>
<dbReference type="InterPro" id="IPR037873">
    <property type="entry name" value="BamE-like"/>
</dbReference>
<name>A0A848CYS7_ANEAE</name>
<dbReference type="Pfam" id="PF12978">
    <property type="entry name" value="DUF3862"/>
    <property type="match status" value="1"/>
</dbReference>
<proteinExistence type="predicted"/>
<feature type="compositionally biased region" description="Polar residues" evidence="2">
    <location>
        <begin position="11"/>
        <end position="26"/>
    </location>
</feature>
<evidence type="ECO:0000313" key="3">
    <source>
        <dbReference type="EMBL" id="NMF00279.1"/>
    </source>
</evidence>
<protein>
    <submittedName>
        <fullName evidence="3">DUF3862 domain-containing protein</fullName>
    </submittedName>
</protein>
<feature type="region of interest" description="Disordered" evidence="2">
    <location>
        <begin position="1"/>
        <end position="32"/>
    </location>
</feature>